<evidence type="ECO:0000313" key="2">
    <source>
        <dbReference type="WBParaSite" id="RSKR_0000239200.1"/>
    </source>
</evidence>
<sequence length="314" mass="34800">MAPSVVLLVVTALAVYAVNGNVVSDRSIQNKVSTTSFDDYVSRWRMMPLSGAAYSSDPQACLDNVFGPSTATITKVINVKCDETPEDTCQVFSGVNHMDKSIIISFRGSYGNQQILLEGVDSIFLKKMSWPTGGEVAHYFGNAFNMMWAEGLKDDLLALKNNYPDYKEIWFTGHSLGGALASLAAATIIHMGYASADNVVVYTQGEPRVGDHAYARGFDALLKYDYRVVHKHDPIPHVPFELKKLDYFHHKQEIWYDNDMSTAQYTVCPGDESDNCSNRYLDLAPADHAIYYGKHMNDFGKNGCIGLSPPPPRS</sequence>
<accession>A0AC35TMK6</accession>
<organism evidence="1 2">
    <name type="scientific">Rhabditophanes sp. KR3021</name>
    <dbReference type="NCBI Taxonomy" id="114890"/>
    <lineage>
        <taxon>Eukaryota</taxon>
        <taxon>Metazoa</taxon>
        <taxon>Ecdysozoa</taxon>
        <taxon>Nematoda</taxon>
        <taxon>Chromadorea</taxon>
        <taxon>Rhabditida</taxon>
        <taxon>Tylenchina</taxon>
        <taxon>Panagrolaimomorpha</taxon>
        <taxon>Strongyloidoidea</taxon>
        <taxon>Alloionematidae</taxon>
        <taxon>Rhabditophanes</taxon>
    </lineage>
</organism>
<name>A0AC35TMK6_9BILA</name>
<dbReference type="Proteomes" id="UP000095286">
    <property type="component" value="Unplaced"/>
</dbReference>
<protein>
    <submittedName>
        <fullName evidence="2">Lipase_3 domain-containing protein</fullName>
    </submittedName>
</protein>
<dbReference type="WBParaSite" id="RSKR_0000239200.1">
    <property type="protein sequence ID" value="RSKR_0000239200.1"/>
    <property type="gene ID" value="RSKR_0000239200"/>
</dbReference>
<proteinExistence type="predicted"/>
<reference evidence="2" key="1">
    <citation type="submission" date="2016-11" db="UniProtKB">
        <authorList>
            <consortium name="WormBaseParasite"/>
        </authorList>
    </citation>
    <scope>IDENTIFICATION</scope>
    <source>
        <strain evidence="2">KR3021</strain>
    </source>
</reference>
<evidence type="ECO:0000313" key="1">
    <source>
        <dbReference type="Proteomes" id="UP000095286"/>
    </source>
</evidence>